<feature type="signal peptide" evidence="2">
    <location>
        <begin position="1"/>
        <end position="18"/>
    </location>
</feature>
<protein>
    <submittedName>
        <fullName evidence="3">Unnamed protein product</fullName>
    </submittedName>
</protein>
<keyword evidence="2" id="KW-0732">Signal</keyword>
<evidence type="ECO:0000313" key="3">
    <source>
        <dbReference type="EMBL" id="GMG32469.1"/>
    </source>
</evidence>
<feature type="compositionally biased region" description="Polar residues" evidence="1">
    <location>
        <begin position="22"/>
        <end position="34"/>
    </location>
</feature>
<evidence type="ECO:0000256" key="2">
    <source>
        <dbReference type="SAM" id="SignalP"/>
    </source>
</evidence>
<gene>
    <name evidence="3" type="ORF">Aory04_000819400</name>
</gene>
<evidence type="ECO:0000256" key="1">
    <source>
        <dbReference type="SAM" id="MobiDB-lite"/>
    </source>
</evidence>
<dbReference type="EMBL" id="BSYA01000101">
    <property type="protein sequence ID" value="GMG32469.1"/>
    <property type="molecule type" value="Genomic_DNA"/>
</dbReference>
<dbReference type="AlphaFoldDB" id="A0AAN5C073"/>
<proteinExistence type="predicted"/>
<accession>A0AAN5C073</accession>
<organism evidence="3 4">
    <name type="scientific">Aspergillus oryzae</name>
    <name type="common">Yellow koji mold</name>
    <dbReference type="NCBI Taxonomy" id="5062"/>
    <lineage>
        <taxon>Eukaryota</taxon>
        <taxon>Fungi</taxon>
        <taxon>Dikarya</taxon>
        <taxon>Ascomycota</taxon>
        <taxon>Pezizomycotina</taxon>
        <taxon>Eurotiomycetes</taxon>
        <taxon>Eurotiomycetidae</taxon>
        <taxon>Eurotiales</taxon>
        <taxon>Aspergillaceae</taxon>
        <taxon>Aspergillus</taxon>
        <taxon>Aspergillus subgen. Circumdati</taxon>
    </lineage>
</organism>
<name>A0AAN5C073_ASPOZ</name>
<feature type="region of interest" description="Disordered" evidence="1">
    <location>
        <begin position="22"/>
        <end position="56"/>
    </location>
</feature>
<comment type="caution">
    <text evidence="3">The sequence shown here is derived from an EMBL/GenBank/DDBJ whole genome shotgun (WGS) entry which is preliminary data.</text>
</comment>
<reference evidence="3" key="1">
    <citation type="submission" date="2023-04" db="EMBL/GenBank/DDBJ databases">
        <title>Aspergillus oryzae NBRC 4228.</title>
        <authorList>
            <person name="Ichikawa N."/>
            <person name="Sato H."/>
            <person name="Tonouchi N."/>
        </authorList>
    </citation>
    <scope>NUCLEOTIDE SEQUENCE</scope>
    <source>
        <strain evidence="3">NBRC 4228</strain>
    </source>
</reference>
<sequence length="157" mass="16210">MNPKTILLLLTTITLSTAIPFSQQQTPASTPTKQSAHPALSSIAASASVSPKANNGICPDTHRSKQCCQSIDSIAEGITKPLGQLIPLLDGATECESYDKAMKDKQEALEKNKQRPLEMAMSWAAMTSSMLAASSAAAASSSPGLASSGVHAVPTGN</sequence>
<evidence type="ECO:0000313" key="4">
    <source>
        <dbReference type="Proteomes" id="UP001165205"/>
    </source>
</evidence>
<dbReference type="Proteomes" id="UP001165205">
    <property type="component" value="Unassembled WGS sequence"/>
</dbReference>
<feature type="chain" id="PRO_5042997635" evidence="2">
    <location>
        <begin position="19"/>
        <end position="157"/>
    </location>
</feature>
<feature type="compositionally biased region" description="Low complexity" evidence="1">
    <location>
        <begin position="35"/>
        <end position="53"/>
    </location>
</feature>